<evidence type="ECO:0000256" key="4">
    <source>
        <dbReference type="ARBA" id="ARBA00023014"/>
    </source>
</evidence>
<dbReference type="Proteomes" id="UP000521676">
    <property type="component" value="Unassembled WGS sequence"/>
</dbReference>
<evidence type="ECO:0000256" key="1">
    <source>
        <dbReference type="ARBA" id="ARBA00022485"/>
    </source>
</evidence>
<dbReference type="AlphaFoldDB" id="A0A8T7LY84"/>
<protein>
    <submittedName>
        <fullName evidence="6">Ferredoxin family protein</fullName>
    </submittedName>
</protein>
<dbReference type="PROSITE" id="PS00198">
    <property type="entry name" value="4FE4S_FER_1"/>
    <property type="match status" value="2"/>
</dbReference>
<dbReference type="PROSITE" id="PS51379">
    <property type="entry name" value="4FE4S_FER_2"/>
    <property type="match status" value="2"/>
</dbReference>
<dbReference type="Proteomes" id="UP001431572">
    <property type="component" value="Chromosome 1"/>
</dbReference>
<dbReference type="PANTHER" id="PTHR43687">
    <property type="entry name" value="ADENYLYLSULFATE REDUCTASE, BETA SUBUNIT"/>
    <property type="match status" value="1"/>
</dbReference>
<evidence type="ECO:0000313" key="9">
    <source>
        <dbReference type="Proteomes" id="UP001431572"/>
    </source>
</evidence>
<dbReference type="RefSeq" id="WP_341469631.1">
    <property type="nucleotide sequence ID" value="NZ_CP128399.1"/>
</dbReference>
<dbReference type="Pfam" id="PF00037">
    <property type="entry name" value="Fer4"/>
    <property type="match status" value="2"/>
</dbReference>
<accession>A0A8T7LY84</accession>
<keyword evidence="9" id="KW-1185">Reference proteome</keyword>
<reference evidence="6 8" key="1">
    <citation type="submission" date="2020-06" db="EMBL/GenBank/DDBJ databases">
        <title>Anoxygenic phototrophic Chloroflexota member uses a Type I reaction center.</title>
        <authorList>
            <person name="Tsuji J.M."/>
            <person name="Shaw N.A."/>
            <person name="Nagashima S."/>
            <person name="Venkiteswaran J."/>
            <person name="Schiff S.L."/>
            <person name="Hanada S."/>
            <person name="Tank M."/>
            <person name="Neufeld J.D."/>
        </authorList>
    </citation>
    <scope>NUCLEOTIDE SEQUENCE [LARGE SCALE GENOMIC DNA]</scope>
    <source>
        <strain evidence="6">L227-S17</strain>
    </source>
</reference>
<reference evidence="7" key="2">
    <citation type="journal article" date="2024" name="Nature">
        <title>Anoxygenic phototroph of the Chloroflexota uses a type I reaction centre.</title>
        <authorList>
            <person name="Tsuji J.M."/>
            <person name="Shaw N.A."/>
            <person name="Nagashima S."/>
            <person name="Venkiteswaran J.J."/>
            <person name="Schiff S.L."/>
            <person name="Watanabe T."/>
            <person name="Fukui M."/>
            <person name="Hanada S."/>
            <person name="Tank M."/>
            <person name="Neufeld J.D."/>
        </authorList>
    </citation>
    <scope>NUCLEOTIDE SEQUENCE</scope>
    <source>
        <strain evidence="7">L227-S17</strain>
    </source>
</reference>
<evidence type="ECO:0000259" key="5">
    <source>
        <dbReference type="PROSITE" id="PS51379"/>
    </source>
</evidence>
<dbReference type="Gene3D" id="3.30.70.20">
    <property type="match status" value="1"/>
</dbReference>
<dbReference type="GO" id="GO:0051539">
    <property type="term" value="F:4 iron, 4 sulfur cluster binding"/>
    <property type="evidence" value="ECO:0007669"/>
    <property type="project" value="UniProtKB-KW"/>
</dbReference>
<dbReference type="GO" id="GO:0046872">
    <property type="term" value="F:metal ion binding"/>
    <property type="evidence" value="ECO:0007669"/>
    <property type="project" value="UniProtKB-KW"/>
</dbReference>
<dbReference type="PANTHER" id="PTHR43687:SF1">
    <property type="entry name" value="FERREDOXIN III"/>
    <property type="match status" value="1"/>
</dbReference>
<gene>
    <name evidence="6" type="ORF">HXX08_08365</name>
    <name evidence="7" type="ORF">OZ401_001016</name>
</gene>
<keyword evidence="1" id="KW-0004">4Fe-4S</keyword>
<dbReference type="SUPFAM" id="SSF54862">
    <property type="entry name" value="4Fe-4S ferredoxins"/>
    <property type="match status" value="1"/>
</dbReference>
<dbReference type="InterPro" id="IPR050572">
    <property type="entry name" value="Fe-S_Ferredoxin"/>
</dbReference>
<keyword evidence="3" id="KW-0408">Iron</keyword>
<evidence type="ECO:0000256" key="2">
    <source>
        <dbReference type="ARBA" id="ARBA00022723"/>
    </source>
</evidence>
<feature type="domain" description="4Fe-4S ferredoxin-type" evidence="5">
    <location>
        <begin position="40"/>
        <end position="70"/>
    </location>
</feature>
<evidence type="ECO:0000313" key="8">
    <source>
        <dbReference type="Proteomes" id="UP000521676"/>
    </source>
</evidence>
<dbReference type="EMBL" id="CP128399">
    <property type="protein sequence ID" value="WJW67741.1"/>
    <property type="molecule type" value="Genomic_DNA"/>
</dbReference>
<organism evidence="6 8">
    <name type="scientific">Candidatus Chlorohelix allophototropha</name>
    <dbReference type="NCBI Taxonomy" id="3003348"/>
    <lineage>
        <taxon>Bacteria</taxon>
        <taxon>Bacillati</taxon>
        <taxon>Chloroflexota</taxon>
        <taxon>Chloroflexia</taxon>
        <taxon>Candidatus Chloroheliales</taxon>
        <taxon>Candidatus Chloroheliaceae</taxon>
        <taxon>Candidatus Chlorohelix</taxon>
    </lineage>
</organism>
<dbReference type="InterPro" id="IPR017896">
    <property type="entry name" value="4Fe4S_Fe-S-bd"/>
</dbReference>
<dbReference type="EMBL" id="JACATZ010000001">
    <property type="protein sequence ID" value="NWJ45877.1"/>
    <property type="molecule type" value="Genomic_DNA"/>
</dbReference>
<evidence type="ECO:0000256" key="3">
    <source>
        <dbReference type="ARBA" id="ARBA00023004"/>
    </source>
</evidence>
<dbReference type="InterPro" id="IPR017900">
    <property type="entry name" value="4Fe4S_Fe_S_CS"/>
</dbReference>
<evidence type="ECO:0000313" key="6">
    <source>
        <dbReference type="EMBL" id="NWJ45877.1"/>
    </source>
</evidence>
<sequence>MRGTIVIDENRCKGCSLCTTVCPKEIIHIADCITPRGYHPAHLVDPQNLCTGCLLCSTICPDTAITVYRESARKQSAAALVS</sequence>
<feature type="domain" description="4Fe-4S ferredoxin-type" evidence="5">
    <location>
        <begin position="3"/>
        <end position="32"/>
    </location>
</feature>
<evidence type="ECO:0000313" key="7">
    <source>
        <dbReference type="EMBL" id="WJW67741.1"/>
    </source>
</evidence>
<keyword evidence="2" id="KW-0479">Metal-binding</keyword>
<proteinExistence type="predicted"/>
<name>A0A8T7LY84_9CHLR</name>
<keyword evidence="4" id="KW-0411">Iron-sulfur</keyword>